<keyword evidence="4" id="KW-1185">Reference proteome</keyword>
<organism evidence="3 4">
    <name type="scientific">Croceivirga thetidis</name>
    <dbReference type="NCBI Taxonomy" id="2721623"/>
    <lineage>
        <taxon>Bacteria</taxon>
        <taxon>Pseudomonadati</taxon>
        <taxon>Bacteroidota</taxon>
        <taxon>Flavobacteriia</taxon>
        <taxon>Flavobacteriales</taxon>
        <taxon>Flavobacteriaceae</taxon>
        <taxon>Croceivirga</taxon>
    </lineage>
</organism>
<keyword evidence="2" id="KW-0812">Transmembrane</keyword>
<evidence type="ECO:0000313" key="4">
    <source>
        <dbReference type="Proteomes" id="UP000718451"/>
    </source>
</evidence>
<gene>
    <name evidence="3" type="ORF">HCU67_03250</name>
</gene>
<proteinExistence type="predicted"/>
<dbReference type="Pfam" id="PF19578">
    <property type="entry name" value="DUF6090"/>
    <property type="match status" value="1"/>
</dbReference>
<dbReference type="EMBL" id="JAAWWL010000001">
    <property type="protein sequence ID" value="NKI30944.1"/>
    <property type="molecule type" value="Genomic_DNA"/>
</dbReference>
<reference evidence="3 4" key="1">
    <citation type="submission" date="2020-04" db="EMBL/GenBank/DDBJ databases">
        <authorList>
            <person name="Yoon J."/>
        </authorList>
    </citation>
    <scope>NUCLEOTIDE SEQUENCE [LARGE SCALE GENOMIC DNA]</scope>
    <source>
        <strain evidence="3 4">DJ-13</strain>
    </source>
</reference>
<accession>A0ABX1GMT7</accession>
<evidence type="ECO:0000256" key="2">
    <source>
        <dbReference type="SAM" id="Phobius"/>
    </source>
</evidence>
<evidence type="ECO:0000256" key="1">
    <source>
        <dbReference type="SAM" id="Coils"/>
    </source>
</evidence>
<keyword evidence="2" id="KW-0472">Membrane</keyword>
<feature type="coiled-coil region" evidence="1">
    <location>
        <begin position="63"/>
        <end position="90"/>
    </location>
</feature>
<keyword evidence="1" id="KW-0175">Coiled coil</keyword>
<evidence type="ECO:0000313" key="3">
    <source>
        <dbReference type="EMBL" id="NKI30944.1"/>
    </source>
</evidence>
<dbReference type="Proteomes" id="UP000718451">
    <property type="component" value="Unassembled WGS sequence"/>
</dbReference>
<keyword evidence="2" id="KW-1133">Transmembrane helix</keyword>
<dbReference type="RefSeq" id="WP_168550559.1">
    <property type="nucleotide sequence ID" value="NZ_JAAWWL010000001.1"/>
</dbReference>
<sequence>MIKFFRRIRQKLLSENKFSKYLLYAIGEIVLVVIGILIALQINNWNENKKTEVSFDQFVIEFKQELQYNIQDLKVAIAELEHQMEIKKKLLTNNSLDTLPLDSLEAQIESKYINVGYNPTILRRFENAQIGAYGQYDSIFIKLQNFYGYHWPEFEKAKQWHNNQVDIEDEWWRYGQNSYELNLATEENLLLNDSTNRKKELLKLLHSPKVRNMLKSDYSRKKRLKPYFEYHLEMANEPLELINSQIK</sequence>
<name>A0ABX1GMT7_9FLAO</name>
<protein>
    <submittedName>
        <fullName evidence="3">Uncharacterized protein</fullName>
    </submittedName>
</protein>
<feature type="transmembrane region" description="Helical" evidence="2">
    <location>
        <begin position="21"/>
        <end position="42"/>
    </location>
</feature>
<dbReference type="InterPro" id="IPR045749">
    <property type="entry name" value="DUF6090"/>
</dbReference>
<comment type="caution">
    <text evidence="3">The sequence shown here is derived from an EMBL/GenBank/DDBJ whole genome shotgun (WGS) entry which is preliminary data.</text>
</comment>